<comment type="similarity">
    <text evidence="6">Belongs to the PMEI family.</text>
</comment>
<keyword evidence="4 7" id="KW-0732">Signal</keyword>
<dbReference type="GO" id="GO:0004857">
    <property type="term" value="F:enzyme inhibitor activity"/>
    <property type="evidence" value="ECO:0007669"/>
    <property type="project" value="InterPro"/>
</dbReference>
<keyword evidence="10" id="KW-1185">Reference proteome</keyword>
<evidence type="ECO:0000313" key="10">
    <source>
        <dbReference type="Proteomes" id="UP001415857"/>
    </source>
</evidence>
<dbReference type="Gene3D" id="1.20.140.40">
    <property type="entry name" value="Invertase/pectin methylesterase inhibitor family protein"/>
    <property type="match status" value="1"/>
</dbReference>
<dbReference type="GO" id="GO:0048046">
    <property type="term" value="C:apoplast"/>
    <property type="evidence" value="ECO:0007669"/>
    <property type="project" value="UniProtKB-SubCell"/>
</dbReference>
<evidence type="ECO:0000256" key="5">
    <source>
        <dbReference type="ARBA" id="ARBA00023157"/>
    </source>
</evidence>
<evidence type="ECO:0000313" key="9">
    <source>
        <dbReference type="EMBL" id="KAK9281269.1"/>
    </source>
</evidence>
<evidence type="ECO:0000256" key="1">
    <source>
        <dbReference type="ARBA" id="ARBA00004271"/>
    </source>
</evidence>
<evidence type="ECO:0000256" key="4">
    <source>
        <dbReference type="ARBA" id="ARBA00022729"/>
    </source>
</evidence>
<dbReference type="Proteomes" id="UP001415857">
    <property type="component" value="Unassembled WGS sequence"/>
</dbReference>
<feature type="signal peptide" evidence="7">
    <location>
        <begin position="1"/>
        <end position="17"/>
    </location>
</feature>
<gene>
    <name evidence="9" type="ORF">L1049_004165</name>
</gene>
<dbReference type="InterPro" id="IPR006501">
    <property type="entry name" value="Pectinesterase_inhib_dom"/>
</dbReference>
<dbReference type="AlphaFoldDB" id="A0AAP0RSD2"/>
<dbReference type="NCBIfam" id="TIGR01614">
    <property type="entry name" value="PME_inhib"/>
    <property type="match status" value="1"/>
</dbReference>
<dbReference type="SMART" id="SM00856">
    <property type="entry name" value="PMEI"/>
    <property type="match status" value="1"/>
</dbReference>
<comment type="caution">
    <text evidence="9">The sequence shown here is derived from an EMBL/GenBank/DDBJ whole genome shotgun (WGS) entry which is preliminary data.</text>
</comment>
<evidence type="ECO:0000256" key="7">
    <source>
        <dbReference type="SAM" id="SignalP"/>
    </source>
</evidence>
<keyword evidence="5" id="KW-1015">Disulfide bond</keyword>
<organism evidence="9 10">
    <name type="scientific">Liquidambar formosana</name>
    <name type="common">Formosan gum</name>
    <dbReference type="NCBI Taxonomy" id="63359"/>
    <lineage>
        <taxon>Eukaryota</taxon>
        <taxon>Viridiplantae</taxon>
        <taxon>Streptophyta</taxon>
        <taxon>Embryophyta</taxon>
        <taxon>Tracheophyta</taxon>
        <taxon>Spermatophyta</taxon>
        <taxon>Magnoliopsida</taxon>
        <taxon>eudicotyledons</taxon>
        <taxon>Gunneridae</taxon>
        <taxon>Pentapetalae</taxon>
        <taxon>Saxifragales</taxon>
        <taxon>Altingiaceae</taxon>
        <taxon>Liquidambar</taxon>
    </lineage>
</organism>
<keyword evidence="3" id="KW-0964">Secreted</keyword>
<dbReference type="InterPro" id="IPR035513">
    <property type="entry name" value="Invertase/methylesterase_inhib"/>
</dbReference>
<proteinExistence type="inferred from homology"/>
<dbReference type="PANTHER" id="PTHR31080">
    <property type="entry name" value="PECTINESTERASE INHIBITOR-LIKE"/>
    <property type="match status" value="1"/>
</dbReference>
<dbReference type="SUPFAM" id="SSF101148">
    <property type="entry name" value="Plant invertase/pectin methylesterase inhibitor"/>
    <property type="match status" value="1"/>
</dbReference>
<sequence>MILKLMLLSWLTHLASSASTKGDNYVQEACNVTQYRDLCIHSLSSFSNTAKRSPSKWARAGVSVTLSESKRAAQYLLDLKKNRQMRGRDRIALSDCMECFQDAIDNLHKSLGVLRELNGAAFSAQMSDVKTWMSAVLTDVDTCLDGFDDGRGNQTSLLRNRVLKVSYITSNALALVSKLANSSMQSQSTDP</sequence>
<dbReference type="CDD" id="cd15798">
    <property type="entry name" value="PMEI-like_3"/>
    <property type="match status" value="1"/>
</dbReference>
<feature type="domain" description="Pectinesterase inhibitor" evidence="8">
    <location>
        <begin position="21"/>
        <end position="175"/>
    </location>
</feature>
<feature type="chain" id="PRO_5042948320" description="Pectinesterase inhibitor domain-containing protein" evidence="7">
    <location>
        <begin position="18"/>
        <end position="191"/>
    </location>
</feature>
<dbReference type="Pfam" id="PF04043">
    <property type="entry name" value="PMEI"/>
    <property type="match status" value="1"/>
</dbReference>
<evidence type="ECO:0000256" key="6">
    <source>
        <dbReference type="ARBA" id="ARBA00038471"/>
    </source>
</evidence>
<reference evidence="9 10" key="1">
    <citation type="journal article" date="2024" name="Plant J.">
        <title>Genome sequences and population genomics reveal climatic adaptation and genomic divergence between two closely related sweetgum species.</title>
        <authorList>
            <person name="Xu W.Q."/>
            <person name="Ren C.Q."/>
            <person name="Zhang X.Y."/>
            <person name="Comes H.P."/>
            <person name="Liu X.H."/>
            <person name="Li Y.G."/>
            <person name="Kettle C.J."/>
            <person name="Jalonen R."/>
            <person name="Gaisberger H."/>
            <person name="Ma Y.Z."/>
            <person name="Qiu Y.X."/>
        </authorList>
    </citation>
    <scope>NUCLEOTIDE SEQUENCE [LARGE SCALE GENOMIC DNA]</scope>
    <source>
        <strain evidence="9">Hangzhou</strain>
    </source>
</reference>
<dbReference type="FunFam" id="1.20.140.40:FF:000006">
    <property type="entry name" value="Pectinesterase inhibitor 3"/>
    <property type="match status" value="1"/>
</dbReference>
<keyword evidence="2" id="KW-0052">Apoplast</keyword>
<protein>
    <recommendedName>
        <fullName evidence="8">Pectinesterase inhibitor domain-containing protein</fullName>
    </recommendedName>
</protein>
<evidence type="ECO:0000256" key="3">
    <source>
        <dbReference type="ARBA" id="ARBA00022525"/>
    </source>
</evidence>
<dbReference type="InterPro" id="IPR051955">
    <property type="entry name" value="PME_Inhibitor"/>
</dbReference>
<evidence type="ECO:0000256" key="2">
    <source>
        <dbReference type="ARBA" id="ARBA00022523"/>
    </source>
</evidence>
<dbReference type="PANTHER" id="PTHR31080:SF158">
    <property type="entry name" value="PLANT INVERTASE_PECTIN METHYLESTERASE INHIBITOR SUPERFAMILY PROTEIN"/>
    <property type="match status" value="1"/>
</dbReference>
<evidence type="ECO:0000259" key="8">
    <source>
        <dbReference type="SMART" id="SM00856"/>
    </source>
</evidence>
<comment type="subcellular location">
    <subcellularLocation>
        <location evidence="1">Secreted</location>
        <location evidence="1">Extracellular space</location>
        <location evidence="1">Apoplast</location>
    </subcellularLocation>
</comment>
<dbReference type="EMBL" id="JBBPBK010000007">
    <property type="protein sequence ID" value="KAK9281269.1"/>
    <property type="molecule type" value="Genomic_DNA"/>
</dbReference>
<accession>A0AAP0RSD2</accession>
<name>A0AAP0RSD2_LIQFO</name>